<evidence type="ECO:0000313" key="4">
    <source>
        <dbReference type="EMBL" id="KAK8084348.1"/>
    </source>
</evidence>
<sequence length="272" mass="28628">MRSSLPATVLALLPSLVSATIAQSACLHIKSVDLAQKAKCRGLDQSLLRGCFESVPQLDSATIVEQCLVDAGCTADESKRETHSLIAWCDAHFGSDLDLKRRGIDPLPRPTPLTQAPDVYIRAAATTGAPAADASPSPCSTETEVEISSCKPDDMYDCTKTMTKSMVCAQGNMCMTDNSGNNICMFRKDSMTTSGAVVGIFLAVVLALTVGSLFFLCCKDKRDQKRARAKSEAAAIAKANAVSSGPSMRDTTRSASQRTAGGHGDGPNPFAG</sequence>
<keyword evidence="2" id="KW-0472">Membrane</keyword>
<proteinExistence type="predicted"/>
<feature type="transmembrane region" description="Helical" evidence="2">
    <location>
        <begin position="196"/>
        <end position="218"/>
    </location>
</feature>
<keyword evidence="2" id="KW-1133">Transmembrane helix</keyword>
<feature type="chain" id="PRO_5046539449" description="Extracellular membrane protein CFEM domain-containing protein" evidence="3">
    <location>
        <begin position="20"/>
        <end position="272"/>
    </location>
</feature>
<protein>
    <recommendedName>
        <fullName evidence="6">Extracellular membrane protein CFEM domain-containing protein</fullName>
    </recommendedName>
</protein>
<feature type="signal peptide" evidence="3">
    <location>
        <begin position="1"/>
        <end position="19"/>
    </location>
</feature>
<keyword evidence="5" id="KW-1185">Reference proteome</keyword>
<evidence type="ECO:0000256" key="3">
    <source>
        <dbReference type="SAM" id="SignalP"/>
    </source>
</evidence>
<dbReference type="GeneID" id="92042994"/>
<evidence type="ECO:0000256" key="1">
    <source>
        <dbReference type="SAM" id="MobiDB-lite"/>
    </source>
</evidence>
<accession>A0ABR1WQQ7</accession>
<dbReference type="Proteomes" id="UP001433268">
    <property type="component" value="Unassembled WGS sequence"/>
</dbReference>
<gene>
    <name evidence="4" type="ORF">PG997_005619</name>
</gene>
<evidence type="ECO:0008006" key="6">
    <source>
        <dbReference type="Google" id="ProtNLM"/>
    </source>
</evidence>
<dbReference type="RefSeq" id="XP_066668857.1">
    <property type="nucleotide sequence ID" value="XM_066809934.1"/>
</dbReference>
<organism evidence="4 5">
    <name type="scientific">Apiospora hydei</name>
    <dbReference type="NCBI Taxonomy" id="1337664"/>
    <lineage>
        <taxon>Eukaryota</taxon>
        <taxon>Fungi</taxon>
        <taxon>Dikarya</taxon>
        <taxon>Ascomycota</taxon>
        <taxon>Pezizomycotina</taxon>
        <taxon>Sordariomycetes</taxon>
        <taxon>Xylariomycetidae</taxon>
        <taxon>Amphisphaeriales</taxon>
        <taxon>Apiosporaceae</taxon>
        <taxon>Apiospora</taxon>
    </lineage>
</organism>
<dbReference type="EMBL" id="JAQQWN010000005">
    <property type="protein sequence ID" value="KAK8084348.1"/>
    <property type="molecule type" value="Genomic_DNA"/>
</dbReference>
<keyword evidence="2" id="KW-0812">Transmembrane</keyword>
<reference evidence="4 5" key="1">
    <citation type="submission" date="2023-01" db="EMBL/GenBank/DDBJ databases">
        <title>Analysis of 21 Apiospora genomes using comparative genomics revels a genus with tremendous synthesis potential of carbohydrate active enzymes and secondary metabolites.</title>
        <authorList>
            <person name="Sorensen T."/>
        </authorList>
    </citation>
    <scope>NUCLEOTIDE SEQUENCE [LARGE SCALE GENOMIC DNA]</scope>
    <source>
        <strain evidence="4 5">CBS 114990</strain>
    </source>
</reference>
<comment type="caution">
    <text evidence="4">The sequence shown here is derived from an EMBL/GenBank/DDBJ whole genome shotgun (WGS) entry which is preliminary data.</text>
</comment>
<feature type="region of interest" description="Disordered" evidence="1">
    <location>
        <begin position="238"/>
        <end position="272"/>
    </location>
</feature>
<keyword evidence="3" id="KW-0732">Signal</keyword>
<name>A0ABR1WQQ7_9PEZI</name>
<evidence type="ECO:0000256" key="2">
    <source>
        <dbReference type="SAM" id="Phobius"/>
    </source>
</evidence>
<evidence type="ECO:0000313" key="5">
    <source>
        <dbReference type="Proteomes" id="UP001433268"/>
    </source>
</evidence>